<dbReference type="Proteomes" id="UP000600600">
    <property type="component" value="Unassembled WGS sequence"/>
</dbReference>
<reference evidence="2 3" key="1">
    <citation type="submission" date="2020-08" db="EMBL/GenBank/DDBJ databases">
        <title>Genome public.</title>
        <authorList>
            <person name="Liu C."/>
            <person name="Sun Q."/>
        </authorList>
    </citation>
    <scope>NUCLEOTIDE SEQUENCE [LARGE SCALE GENOMIC DNA]</scope>
    <source>
        <strain evidence="2 3">M27</strain>
    </source>
</reference>
<proteinExistence type="predicted"/>
<gene>
    <name evidence="2" type="ORF">H8S67_15005</name>
</gene>
<feature type="transmembrane region" description="Helical" evidence="1">
    <location>
        <begin position="58"/>
        <end position="82"/>
    </location>
</feature>
<keyword evidence="1" id="KW-0812">Transmembrane</keyword>
<comment type="caution">
    <text evidence="2">The sequence shown here is derived from an EMBL/GenBank/DDBJ whole genome shotgun (WGS) entry which is preliminary data.</text>
</comment>
<organism evidence="2 3">
    <name type="scientific">Bacteroides difficilis</name>
    <dbReference type="NCBI Taxonomy" id="2763021"/>
    <lineage>
        <taxon>Bacteria</taxon>
        <taxon>Pseudomonadati</taxon>
        <taxon>Bacteroidota</taxon>
        <taxon>Bacteroidia</taxon>
        <taxon>Bacteroidales</taxon>
        <taxon>Bacteroidaceae</taxon>
        <taxon>Bacteroides</taxon>
    </lineage>
</organism>
<evidence type="ECO:0000313" key="2">
    <source>
        <dbReference type="EMBL" id="MBC5605969.1"/>
    </source>
</evidence>
<dbReference type="EMBL" id="JACOOE010000007">
    <property type="protein sequence ID" value="MBC5605969.1"/>
    <property type="molecule type" value="Genomic_DNA"/>
</dbReference>
<feature type="transmembrane region" description="Helical" evidence="1">
    <location>
        <begin position="396"/>
        <end position="412"/>
    </location>
</feature>
<sequence length="427" mass="49048">MNRRKILHFTILWIIYSSLIPRFVWNSQLVALVPDILLCVLLVFHAPKKGWPGIKSSIGGWIGLVFGIILLLGIVSSIISFTPLMATIWGARQFARYGLIAYMIIMFFKQADVDWFKKVLDKSVQWNVLFVVVEFALGQTGDSMGGTFSGNGDFSIYLAVITFVSTADYFQKRITLKRFVFIFSFCFIAGILAEIKLLYMLLPMCLYGGYILFKRFDIKQIVILVAAYFLLIPVMKFALSFYYNEDYVNATFDSEKVSGYLENDYGLQSGKSGILSFNRNTCIERSTYLLSSDMKTILVGNGIGSLTQSQVFKTPLAEKYSPTYYFYFTFSYVLLELGWMGLVFFLLFYVLIIIRFYSFYHNAKDGVVKYWSALGFFMGGVSFVFMWYNATVYSNYYFPFVVFAVCLVGIKLRKQKLVFDSVNFHES</sequence>
<evidence type="ECO:0000313" key="3">
    <source>
        <dbReference type="Proteomes" id="UP000600600"/>
    </source>
</evidence>
<keyword evidence="3" id="KW-1185">Reference proteome</keyword>
<accession>A0ABR7CEL3</accession>
<dbReference type="RefSeq" id="WP_186967849.1">
    <property type="nucleotide sequence ID" value="NZ_JACOOE010000007.1"/>
</dbReference>
<feature type="transmembrane region" description="Helical" evidence="1">
    <location>
        <begin position="337"/>
        <end position="358"/>
    </location>
</feature>
<keyword evidence="1" id="KW-0472">Membrane</keyword>
<keyword evidence="1" id="KW-1133">Transmembrane helix</keyword>
<feature type="transmembrane region" description="Helical" evidence="1">
    <location>
        <begin position="94"/>
        <end position="111"/>
    </location>
</feature>
<feature type="transmembrane region" description="Helical" evidence="1">
    <location>
        <begin position="370"/>
        <end position="390"/>
    </location>
</feature>
<feature type="transmembrane region" description="Helical" evidence="1">
    <location>
        <begin position="29"/>
        <end position="46"/>
    </location>
</feature>
<protein>
    <recommendedName>
        <fullName evidence="4">O-antigen ligase domain-containing protein</fullName>
    </recommendedName>
</protein>
<feature type="transmembrane region" description="Helical" evidence="1">
    <location>
        <begin position="221"/>
        <end position="243"/>
    </location>
</feature>
<evidence type="ECO:0008006" key="4">
    <source>
        <dbReference type="Google" id="ProtNLM"/>
    </source>
</evidence>
<feature type="transmembrane region" description="Helical" evidence="1">
    <location>
        <begin position="179"/>
        <end position="201"/>
    </location>
</feature>
<name>A0ABR7CEL3_9BACE</name>
<evidence type="ECO:0000256" key="1">
    <source>
        <dbReference type="SAM" id="Phobius"/>
    </source>
</evidence>